<feature type="transmembrane region" description="Helical" evidence="6">
    <location>
        <begin position="79"/>
        <end position="98"/>
    </location>
</feature>
<sequence length="305" mass="33524">MAPGIRRASMARESGGIVNSLRSFWRRSYASDVLVLLLLLLAYLGVQIYIEPFHRMFFLSNLAIQYPHAEIERVPLPWLFAYALGLPLAVIALWGLLARPDLHKIRVAVLGLLISLVLAGFVTDIIKNAVGRPRPDLIARCKPAKGTPAHSLVTVDVCTETNHHTLHDGWRSFPSGHSSFAFAGLGFLSLLLTGQFRVLRPRAELAPALLSFAPLLGAALIAISRCEDYRHDVWDVSAGSALGLAIALFSYRRYFPALSGTRCDEPYPVGGGEERRKVLDEEEGGFGEGEDGEMERIPLTQVRVA</sequence>
<organism evidence="8 9">
    <name type="scientific">Trichodelitschia bisporula</name>
    <dbReference type="NCBI Taxonomy" id="703511"/>
    <lineage>
        <taxon>Eukaryota</taxon>
        <taxon>Fungi</taxon>
        <taxon>Dikarya</taxon>
        <taxon>Ascomycota</taxon>
        <taxon>Pezizomycotina</taxon>
        <taxon>Dothideomycetes</taxon>
        <taxon>Dothideomycetes incertae sedis</taxon>
        <taxon>Phaeotrichales</taxon>
        <taxon>Phaeotrichaceae</taxon>
        <taxon>Trichodelitschia</taxon>
    </lineage>
</organism>
<keyword evidence="4 6" id="KW-1133">Transmembrane helix</keyword>
<dbReference type="GO" id="GO:0008195">
    <property type="term" value="F:phosphatidate phosphatase activity"/>
    <property type="evidence" value="ECO:0007669"/>
    <property type="project" value="TreeGrafter"/>
</dbReference>
<evidence type="ECO:0000313" key="8">
    <source>
        <dbReference type="EMBL" id="KAF2398920.1"/>
    </source>
</evidence>
<keyword evidence="9" id="KW-1185">Reference proteome</keyword>
<dbReference type="GO" id="GO:0046839">
    <property type="term" value="P:phospholipid dephosphorylation"/>
    <property type="evidence" value="ECO:0007669"/>
    <property type="project" value="TreeGrafter"/>
</dbReference>
<keyword evidence="5 6" id="KW-0472">Membrane</keyword>
<evidence type="ECO:0000256" key="5">
    <source>
        <dbReference type="ARBA" id="ARBA00023136"/>
    </source>
</evidence>
<feature type="transmembrane region" description="Helical" evidence="6">
    <location>
        <begin position="29"/>
        <end position="50"/>
    </location>
</feature>
<accession>A0A6G1HSC1</accession>
<dbReference type="Pfam" id="PF01569">
    <property type="entry name" value="PAP2"/>
    <property type="match status" value="1"/>
</dbReference>
<comment type="subcellular location">
    <subcellularLocation>
        <location evidence="1">Membrane</location>
        <topology evidence="1">Multi-pass membrane protein</topology>
    </subcellularLocation>
</comment>
<dbReference type="SUPFAM" id="SSF48317">
    <property type="entry name" value="Acid phosphatase/Vanadium-dependent haloperoxidase"/>
    <property type="match status" value="1"/>
</dbReference>
<proteinExistence type="inferred from homology"/>
<gene>
    <name evidence="8" type="ORF">EJ06DRAFT_95171</name>
</gene>
<dbReference type="AlphaFoldDB" id="A0A6G1HSC1"/>
<evidence type="ECO:0000256" key="1">
    <source>
        <dbReference type="ARBA" id="ARBA00004141"/>
    </source>
</evidence>
<feature type="transmembrane region" description="Helical" evidence="6">
    <location>
        <begin position="176"/>
        <end position="193"/>
    </location>
</feature>
<feature type="transmembrane region" description="Helical" evidence="6">
    <location>
        <begin position="205"/>
        <end position="224"/>
    </location>
</feature>
<dbReference type="OrthoDB" id="10030083at2759"/>
<dbReference type="InterPro" id="IPR043216">
    <property type="entry name" value="PAP-like"/>
</dbReference>
<feature type="transmembrane region" description="Helical" evidence="6">
    <location>
        <begin position="105"/>
        <end position="126"/>
    </location>
</feature>
<dbReference type="InterPro" id="IPR000326">
    <property type="entry name" value="PAP2/HPO"/>
</dbReference>
<dbReference type="FunFam" id="1.20.144.10:FF:000017">
    <property type="entry name" value="Diacylglycerol pyrophosphate phosphatase 1"/>
    <property type="match status" value="1"/>
</dbReference>
<evidence type="ECO:0000313" key="9">
    <source>
        <dbReference type="Proteomes" id="UP000799640"/>
    </source>
</evidence>
<reference evidence="8" key="1">
    <citation type="journal article" date="2020" name="Stud. Mycol.">
        <title>101 Dothideomycetes genomes: a test case for predicting lifestyles and emergence of pathogens.</title>
        <authorList>
            <person name="Haridas S."/>
            <person name="Albert R."/>
            <person name="Binder M."/>
            <person name="Bloem J."/>
            <person name="Labutti K."/>
            <person name="Salamov A."/>
            <person name="Andreopoulos B."/>
            <person name="Baker S."/>
            <person name="Barry K."/>
            <person name="Bills G."/>
            <person name="Bluhm B."/>
            <person name="Cannon C."/>
            <person name="Castanera R."/>
            <person name="Culley D."/>
            <person name="Daum C."/>
            <person name="Ezra D."/>
            <person name="Gonzalez J."/>
            <person name="Henrissat B."/>
            <person name="Kuo A."/>
            <person name="Liang C."/>
            <person name="Lipzen A."/>
            <person name="Lutzoni F."/>
            <person name="Magnuson J."/>
            <person name="Mondo S."/>
            <person name="Nolan M."/>
            <person name="Ohm R."/>
            <person name="Pangilinan J."/>
            <person name="Park H.-J."/>
            <person name="Ramirez L."/>
            <person name="Alfaro M."/>
            <person name="Sun H."/>
            <person name="Tritt A."/>
            <person name="Yoshinaga Y."/>
            <person name="Zwiers L.-H."/>
            <person name="Turgeon B."/>
            <person name="Goodwin S."/>
            <person name="Spatafora J."/>
            <person name="Crous P."/>
            <person name="Grigoriev I."/>
        </authorList>
    </citation>
    <scope>NUCLEOTIDE SEQUENCE</scope>
    <source>
        <strain evidence="8">CBS 262.69</strain>
    </source>
</reference>
<dbReference type="Gene3D" id="1.20.144.10">
    <property type="entry name" value="Phosphatidic acid phosphatase type 2/haloperoxidase"/>
    <property type="match status" value="1"/>
</dbReference>
<dbReference type="SMART" id="SM00014">
    <property type="entry name" value="acidPPc"/>
    <property type="match status" value="1"/>
</dbReference>
<dbReference type="PANTHER" id="PTHR10165">
    <property type="entry name" value="LIPID PHOSPHATE PHOSPHATASE"/>
    <property type="match status" value="1"/>
</dbReference>
<dbReference type="PANTHER" id="PTHR10165:SF35">
    <property type="entry name" value="RE23632P"/>
    <property type="match status" value="1"/>
</dbReference>
<dbReference type="GO" id="GO:0006644">
    <property type="term" value="P:phospholipid metabolic process"/>
    <property type="evidence" value="ECO:0007669"/>
    <property type="project" value="InterPro"/>
</dbReference>
<dbReference type="GO" id="GO:0016020">
    <property type="term" value="C:membrane"/>
    <property type="evidence" value="ECO:0007669"/>
    <property type="project" value="UniProtKB-SubCell"/>
</dbReference>
<comment type="similarity">
    <text evidence="2">Belongs to the PA-phosphatase related phosphoesterase family.</text>
</comment>
<feature type="domain" description="Phosphatidic acid phosphatase type 2/haloperoxidase" evidence="7">
    <location>
        <begin position="110"/>
        <end position="251"/>
    </location>
</feature>
<evidence type="ECO:0000256" key="4">
    <source>
        <dbReference type="ARBA" id="ARBA00022989"/>
    </source>
</evidence>
<feature type="transmembrane region" description="Helical" evidence="6">
    <location>
        <begin position="236"/>
        <end position="252"/>
    </location>
</feature>
<evidence type="ECO:0000256" key="2">
    <source>
        <dbReference type="ARBA" id="ARBA00008816"/>
    </source>
</evidence>
<dbReference type="EMBL" id="ML996699">
    <property type="protein sequence ID" value="KAF2398920.1"/>
    <property type="molecule type" value="Genomic_DNA"/>
</dbReference>
<evidence type="ECO:0000256" key="3">
    <source>
        <dbReference type="ARBA" id="ARBA00022692"/>
    </source>
</evidence>
<keyword evidence="3 6" id="KW-0812">Transmembrane</keyword>
<dbReference type="Proteomes" id="UP000799640">
    <property type="component" value="Unassembled WGS sequence"/>
</dbReference>
<evidence type="ECO:0000259" key="7">
    <source>
        <dbReference type="SMART" id="SM00014"/>
    </source>
</evidence>
<dbReference type="InterPro" id="IPR036938">
    <property type="entry name" value="PAP2/HPO_sf"/>
</dbReference>
<protein>
    <submittedName>
        <fullName evidence="8">PAP2-domain-containing protein</fullName>
    </submittedName>
</protein>
<evidence type="ECO:0000256" key="6">
    <source>
        <dbReference type="SAM" id="Phobius"/>
    </source>
</evidence>
<dbReference type="CDD" id="cd03390">
    <property type="entry name" value="PAP2_containing_1_like"/>
    <property type="match status" value="1"/>
</dbReference>
<name>A0A6G1HSC1_9PEZI</name>